<evidence type="ECO:0000313" key="6">
    <source>
        <dbReference type="Proteomes" id="UP000296153"/>
    </source>
</evidence>
<protein>
    <submittedName>
        <fullName evidence="5">ABC transporter ATP-binding protein</fullName>
    </submittedName>
</protein>
<dbReference type="GO" id="GO:0005524">
    <property type="term" value="F:ATP binding"/>
    <property type="evidence" value="ECO:0007669"/>
    <property type="project" value="UniProtKB-KW"/>
</dbReference>
<dbReference type="Gene3D" id="3.40.50.300">
    <property type="entry name" value="P-loop containing nucleotide triphosphate hydrolases"/>
    <property type="match status" value="1"/>
</dbReference>
<accession>A0A2P5T001</accession>
<evidence type="ECO:0000313" key="5">
    <source>
        <dbReference type="EMBL" id="PPI87918.1"/>
    </source>
</evidence>
<evidence type="ECO:0000259" key="4">
    <source>
        <dbReference type="PROSITE" id="PS50893"/>
    </source>
</evidence>
<feature type="domain" description="ABC transporter" evidence="4">
    <location>
        <begin position="7"/>
        <end position="222"/>
    </location>
</feature>
<dbReference type="AlphaFoldDB" id="A0A2P5T001"/>
<name>A0A2P5T001_9GAMM</name>
<sequence>MQIMAILKAENLTKTYQGLNIIDNISLNIRSGEIVRLLGSHGSGKTTVCYMLMGITTIDKGKITIDNHDIGESSLYNRTRLGMGYLPKNPSIFRQLSVYDNIMSILQIREDIKEGEHKNYAAKLIKKFKIDFLSKKMGHELIGSNRRIVEIARALASNPKFIVIDEPFANIDINSANHVKKILNCAINMGIGILITDNNFNDTLEFCKRTYTIKAGRIDNNIRS</sequence>
<gene>
    <name evidence="5" type="ORF">CRV12_01730</name>
</gene>
<evidence type="ECO:0000256" key="3">
    <source>
        <dbReference type="ARBA" id="ARBA00022840"/>
    </source>
</evidence>
<dbReference type="SUPFAM" id="SSF52540">
    <property type="entry name" value="P-loop containing nucleoside triphosphate hydrolases"/>
    <property type="match status" value="1"/>
</dbReference>
<dbReference type="PANTHER" id="PTHR45772:SF10">
    <property type="entry name" value="LIPOPOLYSACCHARIDE EXPORT SYSTEM ATP-BINDING PROTEIN LPTB"/>
    <property type="match status" value="1"/>
</dbReference>
<proteinExistence type="predicted"/>
<keyword evidence="2" id="KW-0547">Nucleotide-binding</keyword>
<dbReference type="GO" id="GO:0016887">
    <property type="term" value="F:ATP hydrolysis activity"/>
    <property type="evidence" value="ECO:0007669"/>
    <property type="project" value="InterPro"/>
</dbReference>
<evidence type="ECO:0000256" key="1">
    <source>
        <dbReference type="ARBA" id="ARBA00022448"/>
    </source>
</evidence>
<evidence type="ECO:0000256" key="2">
    <source>
        <dbReference type="ARBA" id="ARBA00022741"/>
    </source>
</evidence>
<dbReference type="EMBL" id="PDKT01000002">
    <property type="protein sequence ID" value="PPI87918.1"/>
    <property type="molecule type" value="Genomic_DNA"/>
</dbReference>
<dbReference type="InterPro" id="IPR003439">
    <property type="entry name" value="ABC_transporter-like_ATP-bd"/>
</dbReference>
<dbReference type="InterPro" id="IPR027417">
    <property type="entry name" value="P-loop_NTPase"/>
</dbReference>
<keyword evidence="1" id="KW-0813">Transport</keyword>
<dbReference type="PROSITE" id="PS50893">
    <property type="entry name" value="ABC_TRANSPORTER_2"/>
    <property type="match status" value="1"/>
</dbReference>
<dbReference type="InterPro" id="IPR051120">
    <property type="entry name" value="ABC_AA/LPS_Transport"/>
</dbReference>
<keyword evidence="3 5" id="KW-0067">ATP-binding</keyword>
<reference evidence="5 6" key="1">
    <citation type="journal article" date="2018" name="Genome Biol. Evol.">
        <title>Cladogenesis and Genomic Streamlining in Extracellular Endosymbionts of Tropical Stink Bugs.</title>
        <authorList>
            <person name="Otero-Bravo A."/>
            <person name="Goffredi S."/>
            <person name="Sabree Z.L."/>
        </authorList>
    </citation>
    <scope>NUCLEOTIDE SEQUENCE [LARGE SCALE GENOMIC DNA]</scope>
    <source>
        <strain evidence="5 6">SoEE</strain>
    </source>
</reference>
<dbReference type="Pfam" id="PF00005">
    <property type="entry name" value="ABC_tran"/>
    <property type="match status" value="1"/>
</dbReference>
<dbReference type="PANTHER" id="PTHR45772">
    <property type="entry name" value="CONSERVED COMPONENT OF ABC TRANSPORTER FOR NATURAL AMINO ACIDS-RELATED"/>
    <property type="match status" value="1"/>
</dbReference>
<organism evidence="5 6">
    <name type="scientific">Candidatus Pantoea edessiphila</name>
    <dbReference type="NCBI Taxonomy" id="2044610"/>
    <lineage>
        <taxon>Bacteria</taxon>
        <taxon>Pseudomonadati</taxon>
        <taxon>Pseudomonadota</taxon>
        <taxon>Gammaproteobacteria</taxon>
        <taxon>Enterobacterales</taxon>
        <taxon>Erwiniaceae</taxon>
        <taxon>Pantoea</taxon>
    </lineage>
</organism>
<dbReference type="GO" id="GO:0005886">
    <property type="term" value="C:plasma membrane"/>
    <property type="evidence" value="ECO:0007669"/>
    <property type="project" value="TreeGrafter"/>
</dbReference>
<comment type="caution">
    <text evidence="5">The sequence shown here is derived from an EMBL/GenBank/DDBJ whole genome shotgun (WGS) entry which is preliminary data.</text>
</comment>
<dbReference type="Proteomes" id="UP000296153">
    <property type="component" value="Unassembled WGS sequence"/>
</dbReference>